<accession>C1MZS1</accession>
<protein>
    <submittedName>
        <fullName evidence="6">Predicted protein</fullName>
    </submittedName>
</protein>
<dbReference type="OrthoDB" id="502303at2759"/>
<dbReference type="Gene3D" id="1.10.60.30">
    <property type="entry name" value="PSPTO4464-like domains"/>
    <property type="match status" value="1"/>
</dbReference>
<name>C1MZS1_MICPC</name>
<dbReference type="SUPFAM" id="SSF158710">
    <property type="entry name" value="PSPTO4464-like"/>
    <property type="match status" value="1"/>
</dbReference>
<dbReference type="PANTHER" id="PTHR38101:SF1">
    <property type="entry name" value="UPF0307 PROTEIN YJGA"/>
    <property type="match status" value="1"/>
</dbReference>
<dbReference type="EMBL" id="GG663743">
    <property type="protein sequence ID" value="EEH54653.1"/>
    <property type="molecule type" value="Genomic_DNA"/>
</dbReference>
<dbReference type="GO" id="GO:0042254">
    <property type="term" value="P:ribosome biogenesis"/>
    <property type="evidence" value="ECO:0007669"/>
    <property type="project" value="UniProtKB-KW"/>
</dbReference>
<sequence length="327" mass="36385">MLARAVTTAATFGFRVHPPVRHLHVATRALRPAGSRPRSRAHCASSLLAVSSHRGECGGDTRRHRQRRSHDEPRGSRTLCAATYSSKRLRASDKFVEEKENDFDEDYDPYVHMGRPNKTAIKKLMLEYKELTKVLCELPRSSLAKITMPDELREEIYATAKITAHIARKRSEGKISKLLRIMDDEDVLPIQLAVENLQAGVGLLTVSPEVEATATGWRDRLLSGDADVQSEVFGLMSRRESWRFTRQELGQLVTRAKKERAEAEKARREAEEEAAAAAAEATMLQDGSLVPTANEGGWTGGKKKKKAGKATKQLLKHLRDIAQVADA</sequence>
<gene>
    <name evidence="6" type="ORF">MICPUCDRAFT_60831</name>
</gene>
<keyword evidence="1" id="KW-0963">Cytoplasm</keyword>
<dbReference type="OMA" id="VESTAHM"/>
<dbReference type="AlphaFoldDB" id="C1MZS1"/>
<evidence type="ECO:0000256" key="3">
    <source>
        <dbReference type="ARBA" id="ARBA00022730"/>
    </source>
</evidence>
<organism evidence="7">
    <name type="scientific">Micromonas pusilla (strain CCMP1545)</name>
    <name type="common">Picoplanktonic green alga</name>
    <dbReference type="NCBI Taxonomy" id="564608"/>
    <lineage>
        <taxon>Eukaryota</taxon>
        <taxon>Viridiplantae</taxon>
        <taxon>Chlorophyta</taxon>
        <taxon>Mamiellophyceae</taxon>
        <taxon>Mamiellales</taxon>
        <taxon>Mamiellaceae</taxon>
        <taxon>Micromonas</taxon>
    </lineage>
</organism>
<dbReference type="KEGG" id="mpp:MICPUCDRAFT_60831"/>
<feature type="region of interest" description="Disordered" evidence="5">
    <location>
        <begin position="279"/>
        <end position="311"/>
    </location>
</feature>
<proteinExistence type="predicted"/>
<evidence type="ECO:0000256" key="2">
    <source>
        <dbReference type="ARBA" id="ARBA00022517"/>
    </source>
</evidence>
<feature type="region of interest" description="Disordered" evidence="5">
    <location>
        <begin position="53"/>
        <end position="77"/>
    </location>
</feature>
<dbReference type="CDD" id="cd16331">
    <property type="entry name" value="YjgA-like"/>
    <property type="match status" value="1"/>
</dbReference>
<evidence type="ECO:0000313" key="7">
    <source>
        <dbReference type="Proteomes" id="UP000001876"/>
    </source>
</evidence>
<dbReference type="eggNOG" id="ENOG502SFIR">
    <property type="taxonomic scope" value="Eukaryota"/>
</dbReference>
<dbReference type="GeneID" id="9686707"/>
<evidence type="ECO:0000256" key="1">
    <source>
        <dbReference type="ARBA" id="ARBA00022490"/>
    </source>
</evidence>
<evidence type="ECO:0000313" key="6">
    <source>
        <dbReference type="EMBL" id="EEH54653.1"/>
    </source>
</evidence>
<dbReference type="RefSeq" id="XP_003061003.1">
    <property type="nucleotide sequence ID" value="XM_003060957.1"/>
</dbReference>
<evidence type="ECO:0000256" key="5">
    <source>
        <dbReference type="SAM" id="MobiDB-lite"/>
    </source>
</evidence>
<keyword evidence="2" id="KW-0690">Ribosome biogenesis</keyword>
<dbReference type="GO" id="GO:0019843">
    <property type="term" value="F:rRNA binding"/>
    <property type="evidence" value="ECO:0007669"/>
    <property type="project" value="UniProtKB-KW"/>
</dbReference>
<dbReference type="InterPro" id="IPR023153">
    <property type="entry name" value="DarP_sf"/>
</dbReference>
<evidence type="ECO:0000256" key="4">
    <source>
        <dbReference type="ARBA" id="ARBA00022884"/>
    </source>
</evidence>
<dbReference type="InterPro" id="IPR006839">
    <property type="entry name" value="DarP"/>
</dbReference>
<dbReference type="GO" id="GO:0005829">
    <property type="term" value="C:cytosol"/>
    <property type="evidence" value="ECO:0007669"/>
    <property type="project" value="TreeGrafter"/>
</dbReference>
<dbReference type="PANTHER" id="PTHR38101">
    <property type="entry name" value="UPF0307 PROTEIN YJGA"/>
    <property type="match status" value="1"/>
</dbReference>
<dbReference type="Pfam" id="PF04751">
    <property type="entry name" value="DarP"/>
    <property type="match status" value="1"/>
</dbReference>
<keyword evidence="7" id="KW-1185">Reference proteome</keyword>
<keyword evidence="4" id="KW-0694">RNA-binding</keyword>
<reference evidence="6 7" key="1">
    <citation type="journal article" date="2009" name="Science">
        <title>Green evolution and dynamic adaptations revealed by genomes of the marine picoeukaryotes Micromonas.</title>
        <authorList>
            <person name="Worden A.Z."/>
            <person name="Lee J.H."/>
            <person name="Mock T."/>
            <person name="Rouze P."/>
            <person name="Simmons M.P."/>
            <person name="Aerts A.L."/>
            <person name="Allen A.E."/>
            <person name="Cuvelier M.L."/>
            <person name="Derelle E."/>
            <person name="Everett M.V."/>
            <person name="Foulon E."/>
            <person name="Grimwood J."/>
            <person name="Gundlach H."/>
            <person name="Henrissat B."/>
            <person name="Napoli C."/>
            <person name="McDonald S.M."/>
            <person name="Parker M.S."/>
            <person name="Rombauts S."/>
            <person name="Salamov A."/>
            <person name="Von Dassow P."/>
            <person name="Badger J.H."/>
            <person name="Coutinho P.M."/>
            <person name="Demir E."/>
            <person name="Dubchak I."/>
            <person name="Gentemann C."/>
            <person name="Eikrem W."/>
            <person name="Gready J.E."/>
            <person name="John U."/>
            <person name="Lanier W."/>
            <person name="Lindquist E.A."/>
            <person name="Lucas S."/>
            <person name="Mayer K.F."/>
            <person name="Moreau H."/>
            <person name="Not F."/>
            <person name="Otillar R."/>
            <person name="Panaud O."/>
            <person name="Pangilinan J."/>
            <person name="Paulsen I."/>
            <person name="Piegu B."/>
            <person name="Poliakov A."/>
            <person name="Robbens S."/>
            <person name="Schmutz J."/>
            <person name="Toulza E."/>
            <person name="Wyss T."/>
            <person name="Zelensky A."/>
            <person name="Zhou K."/>
            <person name="Armbrust E.V."/>
            <person name="Bhattacharya D."/>
            <person name="Goodenough U.W."/>
            <person name="Van de Peer Y."/>
            <person name="Grigoriev I.V."/>
        </authorList>
    </citation>
    <scope>NUCLEOTIDE SEQUENCE [LARGE SCALE GENOMIC DNA]</scope>
    <source>
        <strain evidence="6 7">CCMP1545</strain>
    </source>
</reference>
<keyword evidence="3" id="KW-0699">rRNA-binding</keyword>
<dbReference type="Proteomes" id="UP000001876">
    <property type="component" value="Unassembled WGS sequence"/>
</dbReference>